<evidence type="ECO:0000256" key="2">
    <source>
        <dbReference type="ARBA" id="ARBA00023015"/>
    </source>
</evidence>
<dbReference type="InterPro" id="IPR036388">
    <property type="entry name" value="WH-like_DNA-bd_sf"/>
</dbReference>
<feature type="domain" description="Heat-inducible transcription repressor HrcA C-terminal" evidence="6">
    <location>
        <begin position="115"/>
        <end position="336"/>
    </location>
</feature>
<accession>A0ABT7QKY8</accession>
<name>A0ABT7QKY8_9GAMM</name>
<dbReference type="SUPFAM" id="SSF46785">
    <property type="entry name" value="Winged helix' DNA-binding domain"/>
    <property type="match status" value="1"/>
</dbReference>
<dbReference type="InterPro" id="IPR023120">
    <property type="entry name" value="WHTH_transcript_rep_HrcA_IDD"/>
</dbReference>
<sequence>MALGAIINRMDSAINSRSKAILKSIVREYIRGGEPVGSRTLSRITNLNLSPATMRNIMSDLENMGFLMSPHTSAGRVPSAKGFRFFVDHLLTARPPDEALINRLRDNVRGDTAADVLAAAANTVSQLTRFAGFVAAPARGTLRIQQLRFVKLSSSRVLTVVVTVDGEIINRIFECERPPQERDLAAAARFFNRYLCDLTFEEAKNRLREEMKNLRGEISRLLAGMMKTIDNKLADAEGTIQVAGELNLLNQSELTADVRNLRQLYALFNKKKEFFSIIDRGSRAEDVCVFIGNECGHDALSECSLVLSPLGHDDDGTVLGYLGVIGPKRMRYQQVIATVDVASKLVSHSLQQLRLEELNA</sequence>
<organism evidence="7 8">
    <name type="scientific">Candidatus Doriopsillibacter californiensis</name>
    <dbReference type="NCBI Taxonomy" id="2970740"/>
    <lineage>
        <taxon>Bacteria</taxon>
        <taxon>Pseudomonadati</taxon>
        <taxon>Pseudomonadota</taxon>
        <taxon>Gammaproteobacteria</taxon>
        <taxon>Candidatus Tethybacterales</taxon>
        <taxon>Candidatus Persebacteraceae</taxon>
        <taxon>Candidatus Doriopsillibacter</taxon>
    </lineage>
</organism>
<evidence type="ECO:0000313" key="7">
    <source>
        <dbReference type="EMBL" id="MDM5147075.1"/>
    </source>
</evidence>
<comment type="similarity">
    <text evidence="5">Belongs to the HrcA family.</text>
</comment>
<dbReference type="Proteomes" id="UP001168167">
    <property type="component" value="Unassembled WGS sequence"/>
</dbReference>
<comment type="caution">
    <text evidence="7">The sequence shown here is derived from an EMBL/GenBank/DDBJ whole genome shotgun (WGS) entry which is preliminary data.</text>
</comment>
<keyword evidence="1 5" id="KW-0678">Repressor</keyword>
<evidence type="ECO:0000259" key="6">
    <source>
        <dbReference type="Pfam" id="PF01628"/>
    </source>
</evidence>
<dbReference type="EMBL" id="JANQAO010000001">
    <property type="protein sequence ID" value="MDM5147075.1"/>
    <property type="molecule type" value="Genomic_DNA"/>
</dbReference>
<dbReference type="PIRSF" id="PIRSF005485">
    <property type="entry name" value="HrcA"/>
    <property type="match status" value="1"/>
</dbReference>
<evidence type="ECO:0000256" key="1">
    <source>
        <dbReference type="ARBA" id="ARBA00022491"/>
    </source>
</evidence>
<evidence type="ECO:0000313" key="8">
    <source>
        <dbReference type="Proteomes" id="UP001168167"/>
    </source>
</evidence>
<reference evidence="7" key="1">
    <citation type="submission" date="2022-08" db="EMBL/GenBank/DDBJ databases">
        <authorList>
            <person name="Dzunkova M."/>
            <person name="La Clair J."/>
            <person name="Tyml T."/>
            <person name="Doud D."/>
            <person name="Schulz F."/>
            <person name="Piquer S."/>
            <person name="Porcel Sanchis D."/>
            <person name="Osborn A."/>
            <person name="Robinson D."/>
            <person name="Louie K.B."/>
            <person name="Bowen B.P."/>
            <person name="Bowers R."/>
            <person name="Lee J."/>
            <person name="Arnau Llombart V."/>
            <person name="Diaz Villanueva W."/>
            <person name="Gosliner T."/>
            <person name="Northen T."/>
            <person name="Cheng J.-F."/>
            <person name="Burkart M.D."/>
            <person name="Woyke T."/>
        </authorList>
    </citation>
    <scope>NUCLEOTIDE SEQUENCE</scope>
    <source>
        <strain evidence="7">Df01</strain>
    </source>
</reference>
<dbReference type="InterPro" id="IPR036390">
    <property type="entry name" value="WH_DNA-bd_sf"/>
</dbReference>
<dbReference type="NCBIfam" id="TIGR00331">
    <property type="entry name" value="hrcA"/>
    <property type="match status" value="1"/>
</dbReference>
<dbReference type="InterPro" id="IPR021153">
    <property type="entry name" value="HrcA_C"/>
</dbReference>
<proteinExistence type="inferred from homology"/>
<dbReference type="Gene3D" id="3.30.390.60">
    <property type="entry name" value="Heat-inducible transcription repressor hrca homolog, domain 3"/>
    <property type="match status" value="1"/>
</dbReference>
<evidence type="ECO:0000256" key="4">
    <source>
        <dbReference type="ARBA" id="ARBA00023163"/>
    </source>
</evidence>
<dbReference type="HAMAP" id="MF_00081">
    <property type="entry name" value="HrcA"/>
    <property type="match status" value="1"/>
</dbReference>
<keyword evidence="8" id="KW-1185">Reference proteome</keyword>
<protein>
    <recommendedName>
        <fullName evidence="5">Heat-inducible transcription repressor HrcA</fullName>
    </recommendedName>
</protein>
<gene>
    <name evidence="5 7" type="primary">hrcA</name>
    <name evidence="7" type="ORF">NQX30_01580</name>
</gene>
<dbReference type="InterPro" id="IPR002571">
    <property type="entry name" value="HrcA"/>
</dbReference>
<evidence type="ECO:0000256" key="3">
    <source>
        <dbReference type="ARBA" id="ARBA00023016"/>
    </source>
</evidence>
<keyword evidence="2 5" id="KW-0805">Transcription regulation</keyword>
<dbReference type="InterPro" id="IPR029016">
    <property type="entry name" value="GAF-like_dom_sf"/>
</dbReference>
<evidence type="ECO:0000256" key="5">
    <source>
        <dbReference type="HAMAP-Rule" id="MF_00081"/>
    </source>
</evidence>
<reference evidence="7" key="2">
    <citation type="journal article" date="2023" name="Microbiome">
        <title>Synthase-selected sorting approach identifies a beta-lactone synthase in a nudibranch symbiotic bacterium.</title>
        <authorList>
            <person name="Dzunkova M."/>
            <person name="La Clair J.J."/>
            <person name="Tyml T."/>
            <person name="Doud D."/>
            <person name="Schulz F."/>
            <person name="Piquer-Esteban S."/>
            <person name="Porcel Sanchis D."/>
            <person name="Osborn A."/>
            <person name="Robinson D."/>
            <person name="Louie K.B."/>
            <person name="Bowen B.P."/>
            <person name="Bowers R.M."/>
            <person name="Lee J."/>
            <person name="Arnau V."/>
            <person name="Diaz-Villanueva W."/>
            <person name="Stepanauskas R."/>
            <person name="Gosliner T."/>
            <person name="Date S.V."/>
            <person name="Northen T.R."/>
            <person name="Cheng J.F."/>
            <person name="Burkart M.D."/>
            <person name="Woyke T."/>
        </authorList>
    </citation>
    <scope>NUCLEOTIDE SEQUENCE</scope>
    <source>
        <strain evidence="7">Df01</strain>
    </source>
</reference>
<comment type="function">
    <text evidence="5">Negative regulator of class I heat shock genes (grpE-dnaK-dnaJ and groELS operons). Prevents heat-shock induction of these operons.</text>
</comment>
<dbReference type="PANTHER" id="PTHR34824">
    <property type="entry name" value="HEAT-INDUCIBLE TRANSCRIPTION REPRESSOR HRCA"/>
    <property type="match status" value="1"/>
</dbReference>
<dbReference type="Gene3D" id="3.30.450.40">
    <property type="match status" value="1"/>
</dbReference>
<dbReference type="PANTHER" id="PTHR34824:SF1">
    <property type="entry name" value="HEAT-INDUCIBLE TRANSCRIPTION REPRESSOR HRCA"/>
    <property type="match status" value="1"/>
</dbReference>
<dbReference type="Pfam" id="PF01628">
    <property type="entry name" value="HrcA"/>
    <property type="match status" value="1"/>
</dbReference>
<keyword evidence="4 5" id="KW-0804">Transcription</keyword>
<dbReference type="SUPFAM" id="SSF55781">
    <property type="entry name" value="GAF domain-like"/>
    <property type="match status" value="1"/>
</dbReference>
<dbReference type="Gene3D" id="1.10.10.10">
    <property type="entry name" value="Winged helix-like DNA-binding domain superfamily/Winged helix DNA-binding domain"/>
    <property type="match status" value="1"/>
</dbReference>
<keyword evidence="3 5" id="KW-0346">Stress response</keyword>